<evidence type="ECO:0000313" key="6">
    <source>
        <dbReference type="EMBL" id="NMH90596.1"/>
    </source>
</evidence>
<dbReference type="EMBL" id="JAAXKZ010000006">
    <property type="protein sequence ID" value="NMH90596.1"/>
    <property type="molecule type" value="Genomic_DNA"/>
</dbReference>
<dbReference type="Gene3D" id="3.40.50.1820">
    <property type="entry name" value="alpha/beta hydrolase"/>
    <property type="match status" value="1"/>
</dbReference>
<evidence type="ECO:0000256" key="3">
    <source>
        <dbReference type="SAM" id="MobiDB-lite"/>
    </source>
</evidence>
<dbReference type="InterPro" id="IPR029058">
    <property type="entry name" value="AB_hydrolase_fold"/>
</dbReference>
<proteinExistence type="predicted"/>
<evidence type="ECO:0000259" key="4">
    <source>
        <dbReference type="Pfam" id="PF00561"/>
    </source>
</evidence>
<dbReference type="InterPro" id="IPR010941">
    <property type="entry name" value="PhaC_N"/>
</dbReference>
<keyword evidence="2" id="KW-0012">Acyltransferase</keyword>
<dbReference type="GO" id="GO:0016746">
    <property type="term" value="F:acyltransferase activity"/>
    <property type="evidence" value="ECO:0007669"/>
    <property type="project" value="UniProtKB-KW"/>
</dbReference>
<dbReference type="AlphaFoldDB" id="A0A848DDC9"/>
<dbReference type="InterPro" id="IPR000073">
    <property type="entry name" value="AB_hydrolase_1"/>
</dbReference>
<keyword evidence="6" id="KW-0378">Hydrolase</keyword>
<organism evidence="6 7">
    <name type="scientific">Pseudonocardia bannensis</name>
    <dbReference type="NCBI Taxonomy" id="630973"/>
    <lineage>
        <taxon>Bacteria</taxon>
        <taxon>Bacillati</taxon>
        <taxon>Actinomycetota</taxon>
        <taxon>Actinomycetes</taxon>
        <taxon>Pseudonocardiales</taxon>
        <taxon>Pseudonocardiaceae</taxon>
        <taxon>Pseudonocardia</taxon>
    </lineage>
</organism>
<keyword evidence="7" id="KW-1185">Reference proteome</keyword>
<accession>A0A848DDC9</accession>
<feature type="region of interest" description="Disordered" evidence="3">
    <location>
        <begin position="545"/>
        <end position="572"/>
    </location>
</feature>
<sequence length="572" mass="61965">MAQDLPQSPRDVGERAANVLGPESGLVVDLDAVGFGEAMVQALRASLTSPAAPVRAAAQLAADLARIPLVATSRWLGQKPEPPLPVDPRDRRFADPAWDANPLFYALRQAYLAGSRFSRDVVGSAAVEPEVARKAAMAVDLLLDALAPTNFPVSNPAVIKRAFETAGVSLARGARHFVDDLLHNGGRPRQVDASGFEVGRNLAATPSKVVYRNDLMELLQYEPQTPQVHATPLLCSPPWINKYYVMDLAPGRSFIEWAVQHGRTVFAISYRNPSREMSGTTMDDYLVHGPHTALDVIEEISGAETIDIVGLCLGGALTAITAAYLTQAGDRRVGALTLLNTMLDYAEPGALGTFTDERTVARLEQKMRREGTLEGKSMAGTFDVLRANDLIFNYVVSNWMLGQDPPAFDILAWNADSTRMPAAMHAFYLRNFYVENKLAAGTLEIAGKVIDLSAIKSPSYVVSAINDHIVPWESAYKTTGLVSGPVRFVLSSGGHIAGIVNPPGPKVWHMVGESLPPAAADWRDSAQRRSGSWWEDWAAWSAEHSGELVDPPDMGSRRNPVRGDGPGEYVHT</sequence>
<gene>
    <name evidence="6" type="ORF">HF519_03165</name>
</gene>
<dbReference type="Pfam" id="PF07167">
    <property type="entry name" value="PhaC_N"/>
    <property type="match status" value="1"/>
</dbReference>
<protein>
    <submittedName>
        <fullName evidence="6">Alpha/beta fold hydrolase</fullName>
    </submittedName>
</protein>
<feature type="domain" description="AB hydrolase-1" evidence="4">
    <location>
        <begin position="260"/>
        <end position="502"/>
    </location>
</feature>
<comment type="caution">
    <text evidence="6">The sequence shown here is derived from an EMBL/GenBank/DDBJ whole genome shotgun (WGS) entry which is preliminary data.</text>
</comment>
<evidence type="ECO:0000259" key="5">
    <source>
        <dbReference type="Pfam" id="PF07167"/>
    </source>
</evidence>
<evidence type="ECO:0000313" key="7">
    <source>
        <dbReference type="Proteomes" id="UP000586918"/>
    </source>
</evidence>
<reference evidence="6 7" key="1">
    <citation type="submission" date="2020-04" db="EMBL/GenBank/DDBJ databases">
        <authorList>
            <person name="Klaysubun C."/>
            <person name="Duangmal K."/>
            <person name="Lipun K."/>
        </authorList>
    </citation>
    <scope>NUCLEOTIDE SEQUENCE [LARGE SCALE GENOMIC DNA]</scope>
    <source>
        <strain evidence="6 7">DSM 45300</strain>
    </source>
</reference>
<dbReference type="Proteomes" id="UP000586918">
    <property type="component" value="Unassembled WGS sequence"/>
</dbReference>
<keyword evidence="1" id="KW-0808">Transferase</keyword>
<feature type="domain" description="Poly-beta-hydroxybutyrate polymerase N-terminal" evidence="5">
    <location>
        <begin position="89"/>
        <end position="258"/>
    </location>
</feature>
<dbReference type="PANTHER" id="PTHR36837">
    <property type="entry name" value="POLY(3-HYDROXYALKANOATE) POLYMERASE SUBUNIT PHAC"/>
    <property type="match status" value="1"/>
</dbReference>
<dbReference type="PANTHER" id="PTHR36837:SF5">
    <property type="entry name" value="POLY-3-HYDROXYBUTYRATE SYNTHASE"/>
    <property type="match status" value="1"/>
</dbReference>
<evidence type="ECO:0000256" key="2">
    <source>
        <dbReference type="ARBA" id="ARBA00023315"/>
    </source>
</evidence>
<dbReference type="InterPro" id="IPR051321">
    <property type="entry name" value="PHA/PHB_synthase"/>
</dbReference>
<dbReference type="GO" id="GO:0016787">
    <property type="term" value="F:hydrolase activity"/>
    <property type="evidence" value="ECO:0007669"/>
    <property type="project" value="UniProtKB-KW"/>
</dbReference>
<dbReference type="GO" id="GO:0042619">
    <property type="term" value="P:poly-hydroxybutyrate biosynthetic process"/>
    <property type="evidence" value="ECO:0007669"/>
    <property type="project" value="InterPro"/>
</dbReference>
<dbReference type="SUPFAM" id="SSF53474">
    <property type="entry name" value="alpha/beta-Hydrolases"/>
    <property type="match status" value="1"/>
</dbReference>
<name>A0A848DDC9_9PSEU</name>
<dbReference type="Pfam" id="PF00561">
    <property type="entry name" value="Abhydrolase_1"/>
    <property type="match status" value="1"/>
</dbReference>
<evidence type="ECO:0000256" key="1">
    <source>
        <dbReference type="ARBA" id="ARBA00022679"/>
    </source>
</evidence>